<organism evidence="2">
    <name type="scientific">marine metagenome</name>
    <dbReference type="NCBI Taxonomy" id="408172"/>
    <lineage>
        <taxon>unclassified sequences</taxon>
        <taxon>metagenomes</taxon>
        <taxon>ecological metagenomes</taxon>
    </lineage>
</organism>
<protein>
    <recommendedName>
        <fullName evidence="1">Luciferase-like domain-containing protein</fullName>
    </recommendedName>
</protein>
<feature type="domain" description="Luciferase-like" evidence="1">
    <location>
        <begin position="11"/>
        <end position="69"/>
    </location>
</feature>
<dbReference type="Pfam" id="PF00296">
    <property type="entry name" value="Bac_luciferase"/>
    <property type="match status" value="1"/>
</dbReference>
<evidence type="ECO:0000259" key="1">
    <source>
        <dbReference type="Pfam" id="PF00296"/>
    </source>
</evidence>
<evidence type="ECO:0000313" key="2">
    <source>
        <dbReference type="EMBL" id="SVA62914.1"/>
    </source>
</evidence>
<dbReference type="InterPro" id="IPR036661">
    <property type="entry name" value="Luciferase-like_sf"/>
</dbReference>
<reference evidence="2" key="1">
    <citation type="submission" date="2018-05" db="EMBL/GenBank/DDBJ databases">
        <authorList>
            <person name="Lanie J.A."/>
            <person name="Ng W.-L."/>
            <person name="Kazmierczak K.M."/>
            <person name="Andrzejewski T.M."/>
            <person name="Davidsen T.M."/>
            <person name="Wayne K.J."/>
            <person name="Tettelin H."/>
            <person name="Glass J.I."/>
            <person name="Rusch D."/>
            <person name="Podicherti R."/>
            <person name="Tsui H.-C.T."/>
            <person name="Winkler M.E."/>
        </authorList>
    </citation>
    <scope>NUCLEOTIDE SEQUENCE</scope>
</reference>
<name>A0A381XDT8_9ZZZZ</name>
<proteinExistence type="predicted"/>
<accession>A0A381XDT8</accession>
<sequence>MRVITTIPQHDLCQVPQAVRSIEEKGYDGICTLENRHDPFLPLGVAATNSQKLQLSTGIAIAFSRSPMSV</sequence>
<dbReference type="SUPFAM" id="SSF51679">
    <property type="entry name" value="Bacterial luciferase-like"/>
    <property type="match status" value="1"/>
</dbReference>
<dbReference type="AlphaFoldDB" id="A0A381XDT8"/>
<gene>
    <name evidence="2" type="ORF">METZ01_LOCUS115768</name>
</gene>
<dbReference type="InterPro" id="IPR011251">
    <property type="entry name" value="Luciferase-like_dom"/>
</dbReference>
<feature type="non-terminal residue" evidence="2">
    <location>
        <position position="1"/>
    </location>
</feature>
<dbReference type="GO" id="GO:0016705">
    <property type="term" value="F:oxidoreductase activity, acting on paired donors, with incorporation or reduction of molecular oxygen"/>
    <property type="evidence" value="ECO:0007669"/>
    <property type="project" value="InterPro"/>
</dbReference>
<dbReference type="Gene3D" id="3.20.20.30">
    <property type="entry name" value="Luciferase-like domain"/>
    <property type="match status" value="1"/>
</dbReference>
<feature type="non-terminal residue" evidence="2">
    <location>
        <position position="70"/>
    </location>
</feature>
<dbReference type="EMBL" id="UINC01014820">
    <property type="protein sequence ID" value="SVA62914.1"/>
    <property type="molecule type" value="Genomic_DNA"/>
</dbReference>